<protein>
    <submittedName>
        <fullName evidence="2">Uncharacterized protein</fullName>
    </submittedName>
</protein>
<evidence type="ECO:0000256" key="1">
    <source>
        <dbReference type="SAM" id="MobiDB-lite"/>
    </source>
</evidence>
<sequence length="398" mass="45046">MANLPPYISSEKVKNTIATAESFQYNIHNHEDRWHAPYSQVFTELTAPFDNIFAQVQFSQFVDAIGSIHPHVEHPPTFNDDEVSEHIDTQSSNDAEEPAVAHLYNLRSHSRSVPAITNAETPSEDETDLDPGSAGPADEDESNPADEDLNASTISSQSLHNDSVYVKPDVALLHVETQPLSNANSPESSPTSNHESLDEEEEADRSLDEIGEEEETDESIDNSTEEEEEEETDEQLQLQLELAKRVIFKENRSYRQVRHCCISALVELKSNIERQTEMILRAQPDGATRLTRKIRSKMMESQLDLVEYLAIAFRDYPRINEIYAISGTGARYQRALIRRNDLPGWNFQRRMLTGSQFDNAYLAYTQRFGPVLRLGTPESDADLTDFRDTFLARLAQLG</sequence>
<name>A0AA38P601_9AGAR</name>
<proteinExistence type="predicted"/>
<organism evidence="2 3">
    <name type="scientific">Lentinula raphanica</name>
    <dbReference type="NCBI Taxonomy" id="153919"/>
    <lineage>
        <taxon>Eukaryota</taxon>
        <taxon>Fungi</taxon>
        <taxon>Dikarya</taxon>
        <taxon>Basidiomycota</taxon>
        <taxon>Agaricomycotina</taxon>
        <taxon>Agaricomycetes</taxon>
        <taxon>Agaricomycetidae</taxon>
        <taxon>Agaricales</taxon>
        <taxon>Marasmiineae</taxon>
        <taxon>Omphalotaceae</taxon>
        <taxon>Lentinula</taxon>
    </lineage>
</organism>
<evidence type="ECO:0000313" key="3">
    <source>
        <dbReference type="Proteomes" id="UP001163846"/>
    </source>
</evidence>
<keyword evidence="3" id="KW-1185">Reference proteome</keyword>
<feature type="region of interest" description="Disordered" evidence="1">
    <location>
        <begin position="179"/>
        <end position="235"/>
    </location>
</feature>
<dbReference type="AlphaFoldDB" id="A0AA38P601"/>
<feature type="compositionally biased region" description="Acidic residues" evidence="1">
    <location>
        <begin position="197"/>
        <end position="234"/>
    </location>
</feature>
<dbReference type="EMBL" id="MU806299">
    <property type="protein sequence ID" value="KAJ3836706.1"/>
    <property type="molecule type" value="Genomic_DNA"/>
</dbReference>
<dbReference type="Proteomes" id="UP001163846">
    <property type="component" value="Unassembled WGS sequence"/>
</dbReference>
<reference evidence="2" key="1">
    <citation type="submission" date="2022-08" db="EMBL/GenBank/DDBJ databases">
        <authorList>
            <consortium name="DOE Joint Genome Institute"/>
            <person name="Min B."/>
            <person name="Riley R."/>
            <person name="Sierra-Patev S."/>
            <person name="Naranjo-Ortiz M."/>
            <person name="Looney B."/>
            <person name="Konkel Z."/>
            <person name="Slot J.C."/>
            <person name="Sakamoto Y."/>
            <person name="Steenwyk J.L."/>
            <person name="Rokas A."/>
            <person name="Carro J."/>
            <person name="Camarero S."/>
            <person name="Ferreira P."/>
            <person name="Molpeceres G."/>
            <person name="Ruiz-Duenas F.J."/>
            <person name="Serrano A."/>
            <person name="Henrissat B."/>
            <person name="Drula E."/>
            <person name="Hughes K.W."/>
            <person name="Mata J.L."/>
            <person name="Ishikawa N.K."/>
            <person name="Vargas-Isla R."/>
            <person name="Ushijima S."/>
            <person name="Smith C.A."/>
            <person name="Ahrendt S."/>
            <person name="Andreopoulos W."/>
            <person name="He G."/>
            <person name="Labutti K."/>
            <person name="Lipzen A."/>
            <person name="Ng V."/>
            <person name="Sandor L."/>
            <person name="Barry K."/>
            <person name="Martinez A.T."/>
            <person name="Xiao Y."/>
            <person name="Gibbons J.G."/>
            <person name="Terashima K."/>
            <person name="Hibbett D.S."/>
            <person name="Grigoriev I.V."/>
        </authorList>
    </citation>
    <scope>NUCLEOTIDE SEQUENCE</scope>
    <source>
        <strain evidence="2">TFB9207</strain>
    </source>
</reference>
<feature type="region of interest" description="Disordered" evidence="1">
    <location>
        <begin position="72"/>
        <end position="149"/>
    </location>
</feature>
<comment type="caution">
    <text evidence="2">The sequence shown here is derived from an EMBL/GenBank/DDBJ whole genome shotgun (WGS) entry which is preliminary data.</text>
</comment>
<accession>A0AA38P601</accession>
<evidence type="ECO:0000313" key="2">
    <source>
        <dbReference type="EMBL" id="KAJ3836706.1"/>
    </source>
</evidence>
<feature type="compositionally biased region" description="Polar residues" evidence="1">
    <location>
        <begin position="179"/>
        <end position="194"/>
    </location>
</feature>
<feature type="compositionally biased region" description="Acidic residues" evidence="1">
    <location>
        <begin position="137"/>
        <end position="149"/>
    </location>
</feature>
<gene>
    <name evidence="2" type="ORF">F5878DRAFT_688170</name>
</gene>